<feature type="region of interest" description="Disordered" evidence="1">
    <location>
        <begin position="346"/>
        <end position="379"/>
    </location>
</feature>
<dbReference type="EMBL" id="JAOYFB010000041">
    <property type="protein sequence ID" value="KAK4044988.1"/>
    <property type="molecule type" value="Genomic_DNA"/>
</dbReference>
<evidence type="ECO:0000313" key="3">
    <source>
        <dbReference type="Proteomes" id="UP001234178"/>
    </source>
</evidence>
<feature type="region of interest" description="Disordered" evidence="1">
    <location>
        <begin position="26"/>
        <end position="61"/>
    </location>
</feature>
<sequence>MGTSFGFPAYGRRRTFHGHDPVQIASRSIAARPPGTAAGGEETARRTAAARPPGTANGAEETARRTAAIRQGFQAVTRNAVLVPLAKRAAPAERPGPGTAPPELPREADAGRTQATFALGVGAAGLAIAFQRAPYPAVNRRFFAVSFAVCARRRAARPAHAVSRSTVGVTATGCPLGSAPSPPTALVGAPVGDDGGIGRQDKRRAFRTPGRHKQRTGDPGATRPLSSSRLAKCLPRVPPLGNAAKPRQAPPESPKKVPLNRSRLRSRCGQKISAVALRRHCTRKQGRAIFASSDFAFRTPSWRGNPMRLLQFVVPRSSDGARGETRVRALLPVALAAIALSAALGACSSDSGTSTPGTDDGGTTKVDGGGPVGDGGGTVVDSGPAGCGTGKGRKCDVGEGCGVDGDCTSRNCASGVCKSPSCTNGKNDGTETGIDCGGTCADKCDGAVCAANGECKSRICDNGKCAAKGTKTCGVGTPNLCVNGTICEQDPDCSTDYCSGAICSPVDAASKSDGRRNAGETGVDCGGAIAASQPCPGNEACKVDADCQGLCKNNVCSVPNSTDGKKNNGETDIDCGGPNAPKCNPGKTCAAGTDCFGNYCKNTVCTAPTAADGIKNGNETDVDCGGGRLQAGPIDYTAPKCAVAKTCAADSDCSTDACSNNKCIEAKSCKANFGGATCGSGEVGEGGAVHESCCKSLPVAGSVAPKQPGKPVYVAKYEITAGRMRAFINAVNGNVRGYVQANAPARWRASWNSALPAGFDGVGVNYNVADATVDMAFPGQDIYNTNRTQTTWTVRAGQWTIYPGVNNTFGSIHFFPEYLASAGWPTPEYGATHGFNCGNGANSYGFGTYWLPPDVLAQQGSLPRGYSQEQMDVKSANCTPSGVFAAFCAWDGGQLMTAEAYNAITNNNSRLPAGYNGNCTGGLNVSGDGATACNAVYNYPFGGGTNEGAHRIAAPGRVAADVVRINAGDEPWRDLAGNVMEAGLVQHASGVDVFGYRGFGLGFGTIQHHINQTLTPA</sequence>
<feature type="compositionally biased region" description="Low complexity" evidence="1">
    <location>
        <begin position="33"/>
        <end position="61"/>
    </location>
</feature>
<gene>
    <name evidence="2" type="ORF">OUZ56_032394</name>
</gene>
<organism evidence="2 3">
    <name type="scientific">Daphnia magna</name>
    <dbReference type="NCBI Taxonomy" id="35525"/>
    <lineage>
        <taxon>Eukaryota</taxon>
        <taxon>Metazoa</taxon>
        <taxon>Ecdysozoa</taxon>
        <taxon>Arthropoda</taxon>
        <taxon>Crustacea</taxon>
        <taxon>Branchiopoda</taxon>
        <taxon>Diplostraca</taxon>
        <taxon>Cladocera</taxon>
        <taxon>Anomopoda</taxon>
        <taxon>Daphniidae</taxon>
        <taxon>Daphnia</taxon>
    </lineage>
</organism>
<dbReference type="Proteomes" id="UP001234178">
    <property type="component" value="Unassembled WGS sequence"/>
</dbReference>
<accession>A0ABR0B8U6</accession>
<name>A0ABR0B8U6_9CRUS</name>
<keyword evidence="3" id="KW-1185">Reference proteome</keyword>
<feature type="region of interest" description="Disordered" evidence="1">
    <location>
        <begin position="190"/>
        <end position="265"/>
    </location>
</feature>
<feature type="compositionally biased region" description="Gly residues" evidence="1">
    <location>
        <begin position="367"/>
        <end position="378"/>
    </location>
</feature>
<evidence type="ECO:0000256" key="1">
    <source>
        <dbReference type="SAM" id="MobiDB-lite"/>
    </source>
</evidence>
<feature type="compositionally biased region" description="Low complexity" evidence="1">
    <location>
        <begin position="346"/>
        <end position="366"/>
    </location>
</feature>
<protein>
    <recommendedName>
        <fullName evidence="4">Tryptophan synthase alpha chain</fullName>
    </recommendedName>
</protein>
<evidence type="ECO:0000313" key="2">
    <source>
        <dbReference type="EMBL" id="KAK4044988.1"/>
    </source>
</evidence>
<proteinExistence type="predicted"/>
<reference evidence="2 3" key="1">
    <citation type="journal article" date="2023" name="Nucleic Acids Res.">
        <title>The hologenome of Daphnia magna reveals possible DNA methylation and microbiome-mediated evolution of the host genome.</title>
        <authorList>
            <person name="Chaturvedi A."/>
            <person name="Li X."/>
            <person name="Dhandapani V."/>
            <person name="Marshall H."/>
            <person name="Kissane S."/>
            <person name="Cuenca-Cambronero M."/>
            <person name="Asole G."/>
            <person name="Calvet F."/>
            <person name="Ruiz-Romero M."/>
            <person name="Marangio P."/>
            <person name="Guigo R."/>
            <person name="Rago D."/>
            <person name="Mirbahai L."/>
            <person name="Eastwood N."/>
            <person name="Colbourne J.K."/>
            <person name="Zhou J."/>
            <person name="Mallon E."/>
            <person name="Orsini L."/>
        </authorList>
    </citation>
    <scope>NUCLEOTIDE SEQUENCE [LARGE SCALE GENOMIC DNA]</scope>
    <source>
        <strain evidence="2">LRV0_1</strain>
    </source>
</reference>
<evidence type="ECO:0008006" key="4">
    <source>
        <dbReference type="Google" id="ProtNLM"/>
    </source>
</evidence>
<feature type="compositionally biased region" description="Basic residues" evidence="1">
    <location>
        <begin position="201"/>
        <end position="214"/>
    </location>
</feature>
<comment type="caution">
    <text evidence="2">The sequence shown here is derived from an EMBL/GenBank/DDBJ whole genome shotgun (WGS) entry which is preliminary data.</text>
</comment>
<feature type="region of interest" description="Disordered" evidence="1">
    <location>
        <begin position="87"/>
        <end position="107"/>
    </location>
</feature>